<comment type="caution">
    <text evidence="1">The sequence shown here is derived from an EMBL/GenBank/DDBJ whole genome shotgun (WGS) entry which is preliminary data.</text>
</comment>
<protein>
    <submittedName>
        <fullName evidence="1">Uncharacterized protein</fullName>
    </submittedName>
</protein>
<gene>
    <name evidence="1" type="ORF">FOXB_16633</name>
</gene>
<evidence type="ECO:0000313" key="1">
    <source>
        <dbReference type="EMBL" id="EGU72858.1"/>
    </source>
</evidence>
<proteinExistence type="predicted"/>
<dbReference type="AlphaFoldDB" id="F9GD99"/>
<name>F9GD99_FUSOF</name>
<accession>F9GD99</accession>
<organism evidence="1">
    <name type="scientific">Fusarium oxysporum (strain Fo5176)</name>
    <name type="common">Fusarium vascular wilt</name>
    <dbReference type="NCBI Taxonomy" id="660025"/>
    <lineage>
        <taxon>Eukaryota</taxon>
        <taxon>Fungi</taxon>
        <taxon>Dikarya</taxon>
        <taxon>Ascomycota</taxon>
        <taxon>Pezizomycotina</taxon>
        <taxon>Sordariomycetes</taxon>
        <taxon>Hypocreomycetidae</taxon>
        <taxon>Hypocreales</taxon>
        <taxon>Nectriaceae</taxon>
        <taxon>Fusarium</taxon>
        <taxon>Fusarium oxysporum species complex</taxon>
    </lineage>
</organism>
<sequence length="68" mass="8076">MDKQHYQEYQTPQQYNENLVDLYHQALAAHDFKCWRVIGNGDACMICFDHALRQALWETQMQELKTAS</sequence>
<reference evidence="1" key="1">
    <citation type="journal article" date="2012" name="Mol. Plant Microbe Interact.">
        <title>A highly conserved effector in Fusarium oxysporum is required for full virulence on Arabidopsis.</title>
        <authorList>
            <person name="Thatcher L.F."/>
            <person name="Gardiner D.M."/>
            <person name="Kazan K."/>
            <person name="Manners J."/>
        </authorList>
    </citation>
    <scope>NUCLEOTIDE SEQUENCE [LARGE SCALE GENOMIC DNA]</scope>
    <source>
        <strain evidence="1">Fo5176</strain>
    </source>
</reference>
<dbReference type="EMBL" id="AFQF01005392">
    <property type="protein sequence ID" value="EGU72858.1"/>
    <property type="molecule type" value="Genomic_DNA"/>
</dbReference>